<accession>A0A3N2R737</accession>
<dbReference type="OrthoDB" id="344736at2"/>
<comment type="caution">
    <text evidence="2">The sequence shown here is derived from an EMBL/GenBank/DDBJ whole genome shotgun (WGS) entry which is preliminary data.</text>
</comment>
<evidence type="ECO:0000313" key="3">
    <source>
        <dbReference type="Proteomes" id="UP000268016"/>
    </source>
</evidence>
<proteinExistence type="predicted"/>
<name>A0A3N2R737_9RHOB</name>
<evidence type="ECO:0000256" key="1">
    <source>
        <dbReference type="SAM" id="Phobius"/>
    </source>
</evidence>
<dbReference type="EMBL" id="RDRB01000003">
    <property type="protein sequence ID" value="ROU03193.1"/>
    <property type="molecule type" value="Genomic_DNA"/>
</dbReference>
<dbReference type="Proteomes" id="UP000268016">
    <property type="component" value="Unassembled WGS sequence"/>
</dbReference>
<keyword evidence="1" id="KW-1133">Transmembrane helix</keyword>
<organism evidence="2 3">
    <name type="scientific">Histidinibacterium lentulum</name>
    <dbReference type="NCBI Taxonomy" id="2480588"/>
    <lineage>
        <taxon>Bacteria</taxon>
        <taxon>Pseudomonadati</taxon>
        <taxon>Pseudomonadota</taxon>
        <taxon>Alphaproteobacteria</taxon>
        <taxon>Rhodobacterales</taxon>
        <taxon>Paracoccaceae</taxon>
        <taxon>Histidinibacterium</taxon>
    </lineage>
</organism>
<evidence type="ECO:0000313" key="2">
    <source>
        <dbReference type="EMBL" id="ROU03193.1"/>
    </source>
</evidence>
<gene>
    <name evidence="2" type="ORF">EAT49_07850</name>
</gene>
<keyword evidence="1" id="KW-0472">Membrane</keyword>
<feature type="transmembrane region" description="Helical" evidence="1">
    <location>
        <begin position="81"/>
        <end position="98"/>
    </location>
</feature>
<reference evidence="2 3" key="1">
    <citation type="submission" date="2018-10" db="EMBL/GenBank/DDBJ databases">
        <title>Histidinibacterium lentulum gen. nov., sp. nov., a marine bacterium from the culture broth of Picochlorum sp. 122.</title>
        <authorList>
            <person name="Wang G."/>
        </authorList>
    </citation>
    <scope>NUCLEOTIDE SEQUENCE [LARGE SCALE GENOMIC DNA]</scope>
    <source>
        <strain evidence="2 3">B17</strain>
    </source>
</reference>
<dbReference type="AlphaFoldDB" id="A0A3N2R737"/>
<keyword evidence="3" id="KW-1185">Reference proteome</keyword>
<sequence>MGIIAVLAAAAVAWVYGALHYMILSKPWMEAAGIPRGPDGKPQTGGSPLPFVLSAIAMVVVAGFMRHIFATSGVATPGAGLLSGLGIGAFFILPWIAINNAYGRKPAGLTVIDGGYAVVGCGLIGLVLTLF</sequence>
<dbReference type="Pfam" id="PF08570">
    <property type="entry name" value="DUF1761"/>
    <property type="match status" value="1"/>
</dbReference>
<keyword evidence="1" id="KW-0812">Transmembrane</keyword>
<feature type="transmembrane region" description="Helical" evidence="1">
    <location>
        <begin position="110"/>
        <end position="130"/>
    </location>
</feature>
<feature type="transmembrane region" description="Helical" evidence="1">
    <location>
        <begin position="49"/>
        <end position="69"/>
    </location>
</feature>
<protein>
    <submittedName>
        <fullName evidence="2">DUF1761 domain-containing protein</fullName>
    </submittedName>
</protein>
<dbReference type="RefSeq" id="WP_123641741.1">
    <property type="nucleotide sequence ID" value="NZ_ML119083.1"/>
</dbReference>
<dbReference type="InterPro" id="IPR013879">
    <property type="entry name" value="DUF1761"/>
</dbReference>